<comment type="catalytic activity">
    <reaction evidence="12">
        <text>L-threonyl-[protein] + ATP = O-phospho-L-threonyl-[protein] + ADP + H(+)</text>
        <dbReference type="Rhea" id="RHEA:46608"/>
        <dbReference type="Rhea" id="RHEA-COMP:11060"/>
        <dbReference type="Rhea" id="RHEA-COMP:11605"/>
        <dbReference type="ChEBI" id="CHEBI:15378"/>
        <dbReference type="ChEBI" id="CHEBI:30013"/>
        <dbReference type="ChEBI" id="CHEBI:30616"/>
        <dbReference type="ChEBI" id="CHEBI:61977"/>
        <dbReference type="ChEBI" id="CHEBI:456216"/>
        <dbReference type="EC" id="2.7.11.1"/>
    </reaction>
</comment>
<dbReference type="Gene3D" id="1.10.510.10">
    <property type="entry name" value="Transferase(Phosphotransferase) domain 1"/>
    <property type="match status" value="1"/>
</dbReference>
<evidence type="ECO:0000256" key="8">
    <source>
        <dbReference type="ARBA" id="ARBA00022777"/>
    </source>
</evidence>
<feature type="compositionally biased region" description="Pro residues" evidence="14">
    <location>
        <begin position="23"/>
        <end position="95"/>
    </location>
</feature>
<evidence type="ECO:0000313" key="16">
    <source>
        <dbReference type="EMBL" id="KAG2321362.1"/>
    </source>
</evidence>
<dbReference type="GO" id="GO:0005524">
    <property type="term" value="F:ATP binding"/>
    <property type="evidence" value="ECO:0007669"/>
    <property type="project" value="UniProtKB-KW"/>
</dbReference>
<evidence type="ECO:0000313" key="17">
    <source>
        <dbReference type="Proteomes" id="UP000886595"/>
    </source>
</evidence>
<evidence type="ECO:0000256" key="9">
    <source>
        <dbReference type="ARBA" id="ARBA00022840"/>
    </source>
</evidence>
<evidence type="ECO:0000256" key="14">
    <source>
        <dbReference type="SAM" id="MobiDB-lite"/>
    </source>
</evidence>
<keyword evidence="8" id="KW-0418">Kinase</keyword>
<dbReference type="PANTHER" id="PTHR47982:SF35">
    <property type="entry name" value="PROLINE-RICH RECEPTOR-LIKE PROTEIN KINASE PERK1-RELATED"/>
    <property type="match status" value="1"/>
</dbReference>
<proteinExistence type="predicted"/>
<comment type="subcellular location">
    <subcellularLocation>
        <location evidence="1">Cell membrane</location>
        <topology evidence="1">Single-pass membrane protein</topology>
    </subcellularLocation>
</comment>
<evidence type="ECO:0000256" key="11">
    <source>
        <dbReference type="ARBA" id="ARBA00023136"/>
    </source>
</evidence>
<keyword evidence="17" id="KW-1185">Reference proteome</keyword>
<evidence type="ECO:0000256" key="10">
    <source>
        <dbReference type="ARBA" id="ARBA00022989"/>
    </source>
</evidence>
<dbReference type="InterPro" id="IPR011009">
    <property type="entry name" value="Kinase-like_dom_sf"/>
</dbReference>
<organism evidence="16 17">
    <name type="scientific">Brassica carinata</name>
    <name type="common">Ethiopian mustard</name>
    <name type="synonym">Abyssinian cabbage</name>
    <dbReference type="NCBI Taxonomy" id="52824"/>
    <lineage>
        <taxon>Eukaryota</taxon>
        <taxon>Viridiplantae</taxon>
        <taxon>Streptophyta</taxon>
        <taxon>Embryophyta</taxon>
        <taxon>Tracheophyta</taxon>
        <taxon>Spermatophyta</taxon>
        <taxon>Magnoliopsida</taxon>
        <taxon>eudicotyledons</taxon>
        <taxon>Gunneridae</taxon>
        <taxon>Pentapetalae</taxon>
        <taxon>rosids</taxon>
        <taxon>malvids</taxon>
        <taxon>Brassicales</taxon>
        <taxon>Brassicaceae</taxon>
        <taxon>Brassiceae</taxon>
        <taxon>Brassica</taxon>
    </lineage>
</organism>
<keyword evidence="4" id="KW-0723">Serine/threonine-protein kinase</keyword>
<dbReference type="SUPFAM" id="SSF56112">
    <property type="entry name" value="Protein kinase-like (PK-like)"/>
    <property type="match status" value="1"/>
</dbReference>
<evidence type="ECO:0000256" key="12">
    <source>
        <dbReference type="ARBA" id="ARBA00047899"/>
    </source>
</evidence>
<evidence type="ECO:0000256" key="13">
    <source>
        <dbReference type="ARBA" id="ARBA00048679"/>
    </source>
</evidence>
<comment type="caution">
    <text evidence="16">The sequence shown here is derived from an EMBL/GenBank/DDBJ whole genome shotgun (WGS) entry which is preliminary data.</text>
</comment>
<evidence type="ECO:0000256" key="5">
    <source>
        <dbReference type="ARBA" id="ARBA00022679"/>
    </source>
</evidence>
<feature type="compositionally biased region" description="Low complexity" evidence="14">
    <location>
        <begin position="96"/>
        <end position="109"/>
    </location>
</feature>
<reference evidence="16 17" key="1">
    <citation type="submission" date="2020-02" db="EMBL/GenBank/DDBJ databases">
        <authorList>
            <person name="Ma Q."/>
            <person name="Huang Y."/>
            <person name="Song X."/>
            <person name="Pei D."/>
        </authorList>
    </citation>
    <scope>NUCLEOTIDE SEQUENCE [LARGE SCALE GENOMIC DNA]</scope>
    <source>
        <strain evidence="16">Sxm20200214</strain>
        <tissue evidence="16">Leaf</tissue>
    </source>
</reference>
<dbReference type="Proteomes" id="UP000886595">
    <property type="component" value="Unassembled WGS sequence"/>
</dbReference>
<comment type="catalytic activity">
    <reaction evidence="13">
        <text>L-seryl-[protein] + ATP = O-phospho-L-seryl-[protein] + ADP + H(+)</text>
        <dbReference type="Rhea" id="RHEA:17989"/>
        <dbReference type="Rhea" id="RHEA-COMP:9863"/>
        <dbReference type="Rhea" id="RHEA-COMP:11604"/>
        <dbReference type="ChEBI" id="CHEBI:15378"/>
        <dbReference type="ChEBI" id="CHEBI:29999"/>
        <dbReference type="ChEBI" id="CHEBI:30616"/>
        <dbReference type="ChEBI" id="CHEBI:83421"/>
        <dbReference type="ChEBI" id="CHEBI:456216"/>
        <dbReference type="EC" id="2.7.11.1"/>
    </reaction>
</comment>
<evidence type="ECO:0000256" key="3">
    <source>
        <dbReference type="ARBA" id="ARBA00022475"/>
    </source>
</evidence>
<keyword evidence="10 15" id="KW-1133">Transmembrane helix</keyword>
<evidence type="ECO:0000256" key="15">
    <source>
        <dbReference type="SAM" id="Phobius"/>
    </source>
</evidence>
<keyword evidence="5" id="KW-0808">Transferase</keyword>
<keyword evidence="11 15" id="KW-0472">Membrane</keyword>
<dbReference type="OrthoDB" id="4062651at2759"/>
<dbReference type="EMBL" id="JAAMPC010000003">
    <property type="protein sequence ID" value="KAG2321362.1"/>
    <property type="molecule type" value="Genomic_DNA"/>
</dbReference>
<dbReference type="AlphaFoldDB" id="A0A8X7W1T1"/>
<name>A0A8X7W1T1_BRACI</name>
<feature type="region of interest" description="Disordered" evidence="14">
    <location>
        <begin position="411"/>
        <end position="454"/>
    </location>
</feature>
<feature type="region of interest" description="Disordered" evidence="14">
    <location>
        <begin position="1"/>
        <end position="109"/>
    </location>
</feature>
<dbReference type="EC" id="2.7.11.1" evidence="2"/>
<keyword evidence="7" id="KW-0547">Nucleotide-binding</keyword>
<feature type="compositionally biased region" description="Low complexity" evidence="14">
    <location>
        <begin position="162"/>
        <end position="174"/>
    </location>
</feature>
<feature type="transmembrane region" description="Helical" evidence="15">
    <location>
        <begin position="111"/>
        <end position="137"/>
    </location>
</feature>
<feature type="compositionally biased region" description="Polar residues" evidence="14">
    <location>
        <begin position="411"/>
        <end position="420"/>
    </location>
</feature>
<evidence type="ECO:0000256" key="6">
    <source>
        <dbReference type="ARBA" id="ARBA00022692"/>
    </source>
</evidence>
<feature type="compositionally biased region" description="Pro residues" evidence="14">
    <location>
        <begin position="181"/>
        <end position="199"/>
    </location>
</feature>
<sequence>MSSALSPATTPPTYPPGKSTTTSPPPITPPSSPLPPSPPRSSPSPPSVPPPSPTTRPTPPGSSPPPPDPSPPAPPPPPRSTPGGPPSPGSRPPSHPQNLHSLSPPSSSSDVIPTGLVVGLAIVGVSLLVIIVSLICLARKKKRRRRDYEADYYTPPPPPSAGAPNGGQQQQPPSDHVVASLPPPPKPPSQPSPPPPPPFISSRGSSKYLDLPIHPPPSRSLGLDFFKSTFTYEELAIATNGFSESNLLGQSRLGSVHKGVADFGLTKIASDTNTHVSTRVMGTYGCLAHEYADKSDVFSFGVVLLELITGRRLVDANNDYVDWARPLLNRASEQGEFEGLADTKMNNEVNDEQIVRVLEGNVSLSDLNQGIRPGHSTVCSSYGGSTDYDSSQHNDGMKKLRKALETQEYNTTGEYSNPSSDYGLYPSCSSSEGEMEMGEIKRTGQRNSRPSHKP</sequence>
<dbReference type="GO" id="GO:0005886">
    <property type="term" value="C:plasma membrane"/>
    <property type="evidence" value="ECO:0007669"/>
    <property type="project" value="UniProtKB-SubCell"/>
</dbReference>
<evidence type="ECO:0000256" key="7">
    <source>
        <dbReference type="ARBA" id="ARBA00022741"/>
    </source>
</evidence>
<evidence type="ECO:0000256" key="1">
    <source>
        <dbReference type="ARBA" id="ARBA00004162"/>
    </source>
</evidence>
<keyword evidence="6 15" id="KW-0812">Transmembrane</keyword>
<dbReference type="InterPro" id="IPR047117">
    <property type="entry name" value="PERK1-13-like"/>
</dbReference>
<dbReference type="PANTHER" id="PTHR47982">
    <property type="entry name" value="PROLINE-RICH RECEPTOR-LIKE PROTEIN KINASE PERK4"/>
    <property type="match status" value="1"/>
</dbReference>
<protein>
    <recommendedName>
        <fullName evidence="2">non-specific serine/threonine protein kinase</fullName>
        <ecNumber evidence="2">2.7.11.1</ecNumber>
    </recommendedName>
</protein>
<keyword evidence="9" id="KW-0067">ATP-binding</keyword>
<accession>A0A8X7W1T1</accession>
<evidence type="ECO:0000256" key="4">
    <source>
        <dbReference type="ARBA" id="ARBA00022527"/>
    </source>
</evidence>
<evidence type="ECO:0000256" key="2">
    <source>
        <dbReference type="ARBA" id="ARBA00012513"/>
    </source>
</evidence>
<feature type="region of interest" description="Disordered" evidence="14">
    <location>
        <begin position="143"/>
        <end position="206"/>
    </location>
</feature>
<gene>
    <name evidence="16" type="ORF">Bca52824_014575</name>
</gene>
<keyword evidence="3" id="KW-1003">Cell membrane</keyword>
<dbReference type="GO" id="GO:0004674">
    <property type="term" value="F:protein serine/threonine kinase activity"/>
    <property type="evidence" value="ECO:0007669"/>
    <property type="project" value="UniProtKB-KW"/>
</dbReference>